<reference evidence="1" key="1">
    <citation type="journal article" date="2019" name="Sci. Rep.">
        <title>Draft genome of Tanacetum cinerariifolium, the natural source of mosquito coil.</title>
        <authorList>
            <person name="Yamashiro T."/>
            <person name="Shiraishi A."/>
            <person name="Satake H."/>
            <person name="Nakayama K."/>
        </authorList>
    </citation>
    <scope>NUCLEOTIDE SEQUENCE</scope>
</reference>
<comment type="caution">
    <text evidence="1">The sequence shown here is derived from an EMBL/GenBank/DDBJ whole genome shotgun (WGS) entry which is preliminary data.</text>
</comment>
<dbReference type="AlphaFoldDB" id="A0A6L2LEV5"/>
<evidence type="ECO:0000313" key="1">
    <source>
        <dbReference type="EMBL" id="GEU59680.1"/>
    </source>
</evidence>
<protein>
    <submittedName>
        <fullName evidence="1">Uncharacterized protein</fullName>
    </submittedName>
</protein>
<proteinExistence type="predicted"/>
<gene>
    <name evidence="1" type="ORF">Tci_031658</name>
</gene>
<accession>A0A6L2LEV5</accession>
<dbReference type="EMBL" id="BKCJ010004212">
    <property type="protein sequence ID" value="GEU59680.1"/>
    <property type="molecule type" value="Genomic_DNA"/>
</dbReference>
<name>A0A6L2LEV5_TANCI</name>
<sequence length="370" mass="43664">MDTCATLARRVEHLEFDKVAQALEIKMLKKRVKKLERKNKGRMITEMDQDDVVVLEDDKEEGREVADAIKDVEKAKVDESAQDQGRTAESQGEIYKINMDHANNVLSIKKMKLSQLKSKKVNYIHNHPAKTKSKDKGKGILVEEPKPLKKKQQIKQDEQYARELHVELKKEIDWDEVIDHVKLKAKEDPTVKKYQAMKRKPQTEGQARKNMILYLKNVAGFKMDYFKGMSYDDIRPIFEDNFNYNVAFLPKTKEQIEEDENRVVQKLNETPTERETKRRKLDEEVKELKRHLQIVPNKDDDFYTEATPLAQKVLVVDYQIIEMNKRKYPLIRFTLDQMLNAVRLEVEEESEVSLELLRFIRQQHQEGQHE</sequence>
<organism evidence="1">
    <name type="scientific">Tanacetum cinerariifolium</name>
    <name type="common">Dalmatian daisy</name>
    <name type="synonym">Chrysanthemum cinerariifolium</name>
    <dbReference type="NCBI Taxonomy" id="118510"/>
    <lineage>
        <taxon>Eukaryota</taxon>
        <taxon>Viridiplantae</taxon>
        <taxon>Streptophyta</taxon>
        <taxon>Embryophyta</taxon>
        <taxon>Tracheophyta</taxon>
        <taxon>Spermatophyta</taxon>
        <taxon>Magnoliopsida</taxon>
        <taxon>eudicotyledons</taxon>
        <taxon>Gunneridae</taxon>
        <taxon>Pentapetalae</taxon>
        <taxon>asterids</taxon>
        <taxon>campanulids</taxon>
        <taxon>Asterales</taxon>
        <taxon>Asteraceae</taxon>
        <taxon>Asteroideae</taxon>
        <taxon>Anthemideae</taxon>
        <taxon>Anthemidinae</taxon>
        <taxon>Tanacetum</taxon>
    </lineage>
</organism>